<evidence type="ECO:0000256" key="1">
    <source>
        <dbReference type="SAM" id="Phobius"/>
    </source>
</evidence>
<keyword evidence="1" id="KW-1133">Transmembrane helix</keyword>
<feature type="transmembrane region" description="Helical" evidence="1">
    <location>
        <begin position="132"/>
        <end position="155"/>
    </location>
</feature>
<dbReference type="RefSeq" id="WP_220635789.1">
    <property type="nucleotide sequence ID" value="NZ_CAJQUM010000001.1"/>
</dbReference>
<keyword evidence="1" id="KW-0472">Membrane</keyword>
<evidence type="ECO:0000313" key="2">
    <source>
        <dbReference type="EMBL" id="CAG4883878.1"/>
    </source>
</evidence>
<dbReference type="Proteomes" id="UP000742786">
    <property type="component" value="Unassembled WGS sequence"/>
</dbReference>
<name>A0A916J4K4_9PROT</name>
<feature type="transmembrane region" description="Helical" evidence="1">
    <location>
        <begin position="51"/>
        <end position="72"/>
    </location>
</feature>
<organism evidence="2 3">
    <name type="scientific">Georgfuchsia toluolica</name>
    <dbReference type="NCBI Taxonomy" id="424218"/>
    <lineage>
        <taxon>Bacteria</taxon>
        <taxon>Pseudomonadati</taxon>
        <taxon>Pseudomonadota</taxon>
        <taxon>Betaproteobacteria</taxon>
        <taxon>Nitrosomonadales</taxon>
        <taxon>Sterolibacteriaceae</taxon>
        <taxon>Georgfuchsia</taxon>
    </lineage>
</organism>
<protein>
    <submittedName>
        <fullName evidence="2">Uncharacterized protein</fullName>
    </submittedName>
</protein>
<keyword evidence="3" id="KW-1185">Reference proteome</keyword>
<dbReference type="EMBL" id="CAJQUM010000001">
    <property type="protein sequence ID" value="CAG4883878.1"/>
    <property type="molecule type" value="Genomic_DNA"/>
</dbReference>
<proteinExistence type="predicted"/>
<keyword evidence="1" id="KW-0812">Transmembrane</keyword>
<evidence type="ECO:0000313" key="3">
    <source>
        <dbReference type="Proteomes" id="UP000742786"/>
    </source>
</evidence>
<reference evidence="2" key="1">
    <citation type="submission" date="2021-04" db="EMBL/GenBank/DDBJ databases">
        <authorList>
            <person name="Hornung B."/>
        </authorList>
    </citation>
    <scope>NUCLEOTIDE SEQUENCE</scope>
    <source>
        <strain evidence="2">G5G6</strain>
    </source>
</reference>
<gene>
    <name evidence="2" type="ORF">GTOL_11761</name>
</gene>
<accession>A0A916J4K4</accession>
<dbReference type="AlphaFoldDB" id="A0A916J4K4"/>
<comment type="caution">
    <text evidence="2">The sequence shown here is derived from an EMBL/GenBank/DDBJ whole genome shotgun (WGS) entry which is preliminary data.</text>
</comment>
<sequence length="161" mass="17435">MDTLFDVVEFPILVTTFWTWASIVGLSMTPNLILGPSAAVGVGIAAHYSPWILLPVVATASCLEGLVVAWLAGESTRIGFIGRWVARLRTPRGVALANRWGVWGGLTLGCALVGQEPILVALRWLGVEMRRIWLPLAASNAVFAILYYVIVWAGLHQVANL</sequence>